<feature type="domain" description="Cardiolipin synthase N-terminal" evidence="7">
    <location>
        <begin position="54"/>
        <end position="96"/>
    </location>
</feature>
<evidence type="ECO:0000256" key="4">
    <source>
        <dbReference type="ARBA" id="ARBA00022989"/>
    </source>
</evidence>
<evidence type="ECO:0000256" key="2">
    <source>
        <dbReference type="ARBA" id="ARBA00022475"/>
    </source>
</evidence>
<dbReference type="AlphaFoldDB" id="A0A941GHP3"/>
<sequence>MGINFSSTPFYYLLTIYYLAAKAKKKSAKGEITLEELLHVNWSLIAPILILQFILTITALISCIKQGDTNGPKWLWILLILFISLFGPILYFVVGRKNN</sequence>
<feature type="transmembrane region" description="Helical" evidence="6">
    <location>
        <begin position="74"/>
        <end position="94"/>
    </location>
</feature>
<proteinExistence type="predicted"/>
<keyword evidence="2" id="KW-1003">Cell membrane</keyword>
<feature type="transmembrane region" description="Helical" evidence="6">
    <location>
        <begin position="6"/>
        <end position="21"/>
    </location>
</feature>
<reference evidence="8" key="1">
    <citation type="submission" date="2021-04" db="EMBL/GenBank/DDBJ databases">
        <title>Genomic analysis of electroactive and textile dye degrading Bacillus circulans strain: DC10 isolated from constructed wetland-microbial fuel cells treating textile dye wastewaters.</title>
        <authorList>
            <person name="Patel D.U."/>
            <person name="Desai C.R."/>
        </authorList>
    </citation>
    <scope>NUCLEOTIDE SEQUENCE</scope>
    <source>
        <strain evidence="8">DC10</strain>
    </source>
</reference>
<feature type="transmembrane region" description="Helical" evidence="6">
    <location>
        <begin position="42"/>
        <end position="62"/>
    </location>
</feature>
<organism evidence="8">
    <name type="scientific">Niallia circulans</name>
    <name type="common">Bacillus circulans</name>
    <dbReference type="NCBI Taxonomy" id="1397"/>
    <lineage>
        <taxon>Bacteria</taxon>
        <taxon>Bacillati</taxon>
        <taxon>Bacillota</taxon>
        <taxon>Bacilli</taxon>
        <taxon>Bacillales</taxon>
        <taxon>Bacillaceae</taxon>
        <taxon>Niallia</taxon>
    </lineage>
</organism>
<evidence type="ECO:0000259" key="7">
    <source>
        <dbReference type="Pfam" id="PF13396"/>
    </source>
</evidence>
<dbReference type="InterPro" id="IPR027379">
    <property type="entry name" value="CLS_N"/>
</dbReference>
<evidence type="ECO:0000313" key="8">
    <source>
        <dbReference type="EMBL" id="MBR8672697.1"/>
    </source>
</evidence>
<keyword evidence="3 6" id="KW-0812">Transmembrane</keyword>
<evidence type="ECO:0000256" key="1">
    <source>
        <dbReference type="ARBA" id="ARBA00004651"/>
    </source>
</evidence>
<name>A0A941GHP3_NIACI</name>
<comment type="caution">
    <text evidence="8">The sequence shown here is derived from an EMBL/GenBank/DDBJ whole genome shotgun (WGS) entry which is preliminary data.</text>
</comment>
<dbReference type="GO" id="GO:0005886">
    <property type="term" value="C:plasma membrane"/>
    <property type="evidence" value="ECO:0007669"/>
    <property type="project" value="UniProtKB-SubCell"/>
</dbReference>
<evidence type="ECO:0000256" key="6">
    <source>
        <dbReference type="SAM" id="Phobius"/>
    </source>
</evidence>
<keyword evidence="4 6" id="KW-1133">Transmembrane helix</keyword>
<evidence type="ECO:0000256" key="5">
    <source>
        <dbReference type="ARBA" id="ARBA00023136"/>
    </source>
</evidence>
<keyword evidence="5 6" id="KW-0472">Membrane</keyword>
<protein>
    <submittedName>
        <fullName evidence="8">PLDc_N domain-containing protein</fullName>
    </submittedName>
</protein>
<accession>A0A941GHP3</accession>
<dbReference type="Pfam" id="PF13396">
    <property type="entry name" value="PLDc_N"/>
    <property type="match status" value="1"/>
</dbReference>
<evidence type="ECO:0000256" key="3">
    <source>
        <dbReference type="ARBA" id="ARBA00022692"/>
    </source>
</evidence>
<gene>
    <name evidence="8" type="ORF">KD144_24495</name>
</gene>
<comment type="subcellular location">
    <subcellularLocation>
        <location evidence="1">Cell membrane</location>
        <topology evidence="1">Multi-pass membrane protein</topology>
    </subcellularLocation>
</comment>
<dbReference type="EMBL" id="JAGTPX010000057">
    <property type="protein sequence ID" value="MBR8672697.1"/>
    <property type="molecule type" value="Genomic_DNA"/>
</dbReference>